<evidence type="ECO:0000313" key="3">
    <source>
        <dbReference type="EMBL" id="KAF7310221.1"/>
    </source>
</evidence>
<comment type="caution">
    <text evidence="3">The sequence shown here is derived from an EMBL/GenBank/DDBJ whole genome shotgun (WGS) entry which is preliminary data.</text>
</comment>
<feature type="region of interest" description="Disordered" evidence="1">
    <location>
        <begin position="1047"/>
        <end position="1131"/>
    </location>
</feature>
<reference evidence="3" key="1">
    <citation type="submission" date="2020-05" db="EMBL/GenBank/DDBJ databases">
        <title>Mycena genomes resolve the evolution of fungal bioluminescence.</title>
        <authorList>
            <person name="Tsai I.J."/>
        </authorList>
    </citation>
    <scope>NUCLEOTIDE SEQUENCE</scope>
    <source>
        <strain evidence="3">171206Taipei</strain>
    </source>
</reference>
<protein>
    <submittedName>
        <fullName evidence="3">CxC2 domain-containing protein</fullName>
    </submittedName>
</protein>
<dbReference type="Pfam" id="PF18758">
    <property type="entry name" value="KDZ"/>
    <property type="match status" value="1"/>
</dbReference>
<feature type="compositionally biased region" description="Acidic residues" evidence="1">
    <location>
        <begin position="1063"/>
        <end position="1073"/>
    </location>
</feature>
<dbReference type="OrthoDB" id="3237105at2759"/>
<evidence type="ECO:0000259" key="2">
    <source>
        <dbReference type="Pfam" id="PF18803"/>
    </source>
</evidence>
<dbReference type="InterPro" id="IPR040521">
    <property type="entry name" value="KDZ"/>
</dbReference>
<feature type="compositionally biased region" description="Basic and acidic residues" evidence="1">
    <location>
        <begin position="15"/>
        <end position="25"/>
    </location>
</feature>
<organism evidence="3 4">
    <name type="scientific">Mycena indigotica</name>
    <dbReference type="NCBI Taxonomy" id="2126181"/>
    <lineage>
        <taxon>Eukaryota</taxon>
        <taxon>Fungi</taxon>
        <taxon>Dikarya</taxon>
        <taxon>Basidiomycota</taxon>
        <taxon>Agaricomycotina</taxon>
        <taxon>Agaricomycetes</taxon>
        <taxon>Agaricomycetidae</taxon>
        <taxon>Agaricales</taxon>
        <taxon>Marasmiineae</taxon>
        <taxon>Mycenaceae</taxon>
        <taxon>Mycena</taxon>
    </lineage>
</organism>
<name>A0A8H6T382_9AGAR</name>
<feature type="compositionally biased region" description="Low complexity" evidence="1">
    <location>
        <begin position="1094"/>
        <end position="1103"/>
    </location>
</feature>
<accession>A0A8H6T382</accession>
<sequence length="1150" mass="128477">MGRRPKIDSVGNFHTGERQREGDRHTHISLDGSRLLTQTRHNPAAGKRRRVEEVTEEDNRLTDWTPVTALGLDDVRTLADTITSYEVEPDPEDVGQDTTAKRRRYASSDDPMSTWLPHASLFLDELIRREGLGDYLNRLGCAVCKAAYGPNCRIFRCKQCGNFPQCENCLLQQHARQPLHTTQEWNGSFWDDISLHSPVESGGLGFVFQLGHFGFECDNPGQLKSLVVIDVRGVFRLQQLLAHGWYPATTVNPETCATLEALELFRLLNVVGNINAHDFVGTVERLTDAANVGKVPDRYKAFLRMARQHSFLTTAKRMGRAHKEDGLVTRQPGCFAVRCWACPDAHRNLPEGWRHVKAKNAYLYKLILALDANFRLKNRIRANAHADPSLIDGQGYFVESQSYKAHLKDYTNEKDISTCVAFAALLQKDSRISTGLRVSGVGGCVCARHGLVRSQGMGDLQKGERYANMDFIALATVQDEDVEAIAFSYDIGCQWKQHLPERAARLKDKGRMMKDLNGFKMQFALPVWHAAAHEIGCRTANSLTYQLGVGRTDGEGIERTWSTLNPIAWSTKEMGEGARLDCIEDRIDHLNWEKNRGQGNTLARKLVVAIAESDRQDGEFREIDSNIDEPTRKVWQEKIRAWRADDTRPNPYLYHGGEGDETEKKIREDLKAMELEEVRAGNAPLVEGKMTAAAFVAAGLQLEDSQRKIVTETKNTTLLNADRSSQIQESRFTFFRKMKTFTRLQLTYMPGVQELRDEEEALRDPDAPPPKAEYVKLYLPSEIPTPARSSVCGRGVIEAEARLRLGQCHDALTTLRAQLNTRTQIIYWRNANSVGQRAATRSATLISRVGERIEKAAAKYRAARAALVAIKGASFAPQFKPLLDVDVNGRPEIESDIVALKRLAVADSSRASRNEPTQGVLHRTVSWIWTAPGSSASKLHDSVRVDWSKAKARRDRWREEIALVREEMKRVLRSLRWERTQWLDRREGRKEETGISPELRSGIVAYAGRQADLHSRIGEAFFAEWNKTVKGAVTALDNGLLRDIWAGNEDGGAGEDNDKSGGEQEDDDSEADAEQSVGHLEAGEQVSARQLRSATRARAPAAGVGVGAGTESGAGAGVGRGRGWGQDTGIDRFLSMTNIKTVNSYRRQDT</sequence>
<feature type="region of interest" description="Disordered" evidence="1">
    <location>
        <begin position="87"/>
        <end position="109"/>
    </location>
</feature>
<dbReference type="Proteomes" id="UP000636479">
    <property type="component" value="Unassembled WGS sequence"/>
</dbReference>
<feature type="domain" description="CxC2-like cysteine cluster KDZ transposase-associated" evidence="2">
    <location>
        <begin position="204"/>
        <end position="290"/>
    </location>
</feature>
<dbReference type="Pfam" id="PF18803">
    <property type="entry name" value="CxC2"/>
    <property type="match status" value="1"/>
</dbReference>
<dbReference type="AlphaFoldDB" id="A0A8H6T382"/>
<feature type="compositionally biased region" description="Gly residues" evidence="1">
    <location>
        <begin position="1104"/>
        <end position="1126"/>
    </location>
</feature>
<dbReference type="RefSeq" id="XP_037223671.1">
    <property type="nucleotide sequence ID" value="XM_037360786.1"/>
</dbReference>
<evidence type="ECO:0000256" key="1">
    <source>
        <dbReference type="SAM" id="MobiDB-lite"/>
    </source>
</evidence>
<feature type="region of interest" description="Disordered" evidence="1">
    <location>
        <begin position="1"/>
        <end position="25"/>
    </location>
</feature>
<dbReference type="EMBL" id="JACAZF010000003">
    <property type="protein sequence ID" value="KAF7310221.1"/>
    <property type="molecule type" value="Genomic_DNA"/>
</dbReference>
<dbReference type="InterPro" id="IPR041457">
    <property type="entry name" value="CxC2_KDZ-assoc"/>
</dbReference>
<keyword evidence="4" id="KW-1185">Reference proteome</keyword>
<evidence type="ECO:0000313" key="4">
    <source>
        <dbReference type="Proteomes" id="UP000636479"/>
    </source>
</evidence>
<dbReference type="GeneID" id="59343302"/>
<dbReference type="PANTHER" id="PTHR33096:SF1">
    <property type="entry name" value="CXC1-LIKE CYSTEINE CLUSTER ASSOCIATED WITH KDZ TRANSPOSASES DOMAIN-CONTAINING PROTEIN"/>
    <property type="match status" value="1"/>
</dbReference>
<proteinExistence type="predicted"/>
<gene>
    <name evidence="3" type="ORF">MIND_00395800</name>
</gene>
<dbReference type="PANTHER" id="PTHR33096">
    <property type="entry name" value="CXC2 DOMAIN-CONTAINING PROTEIN"/>
    <property type="match status" value="1"/>
</dbReference>